<dbReference type="EMBL" id="LECT01000031">
    <property type="protein sequence ID" value="KLU03815.1"/>
    <property type="molecule type" value="Genomic_DNA"/>
</dbReference>
<dbReference type="OrthoDB" id="9811423at2"/>
<dbReference type="PANTHER" id="PTHR35175">
    <property type="entry name" value="DUF1289 DOMAIN-CONTAINING PROTEIN"/>
    <property type="match status" value="1"/>
</dbReference>
<reference evidence="1" key="1">
    <citation type="submission" date="2015-05" db="EMBL/GenBank/DDBJ databases">
        <title>Permanent draft genome of Rhodopirellula islandicus K833.</title>
        <authorList>
            <person name="Kizina J."/>
            <person name="Richter M."/>
            <person name="Glockner F.O."/>
            <person name="Harder J."/>
        </authorList>
    </citation>
    <scope>NUCLEOTIDE SEQUENCE [LARGE SCALE GENOMIC DNA]</scope>
    <source>
        <strain evidence="1">K833</strain>
    </source>
</reference>
<evidence type="ECO:0000313" key="1">
    <source>
        <dbReference type="EMBL" id="KLU03815.1"/>
    </source>
</evidence>
<dbReference type="PATRIC" id="fig|595434.4.peg.4003"/>
<name>A0A0J1BAT4_RHOIS</name>
<organism evidence="1 2">
    <name type="scientific">Rhodopirellula islandica</name>
    <dbReference type="NCBI Taxonomy" id="595434"/>
    <lineage>
        <taxon>Bacteria</taxon>
        <taxon>Pseudomonadati</taxon>
        <taxon>Planctomycetota</taxon>
        <taxon>Planctomycetia</taxon>
        <taxon>Pirellulales</taxon>
        <taxon>Pirellulaceae</taxon>
        <taxon>Rhodopirellula</taxon>
    </lineage>
</organism>
<sequence>MIPPTDTPKSPCVGVCQVNHQQMCIGCSRTLGEIGKWSIASPAEKRSILELVRQRRAAQAPPVQTAPGETNS</sequence>
<dbReference type="PANTHER" id="PTHR35175:SF2">
    <property type="entry name" value="DUF1289 DOMAIN-CONTAINING PROTEIN"/>
    <property type="match status" value="1"/>
</dbReference>
<gene>
    <name evidence="1" type="ORF">RISK_004222</name>
</gene>
<dbReference type="STRING" id="595434.RISK_004222"/>
<dbReference type="Pfam" id="PF06945">
    <property type="entry name" value="DUF1289"/>
    <property type="match status" value="1"/>
</dbReference>
<proteinExistence type="predicted"/>
<evidence type="ECO:0008006" key="3">
    <source>
        <dbReference type="Google" id="ProtNLM"/>
    </source>
</evidence>
<dbReference type="Proteomes" id="UP000036367">
    <property type="component" value="Unassembled WGS sequence"/>
</dbReference>
<accession>A0A0J1BAT4</accession>
<keyword evidence="2" id="KW-1185">Reference proteome</keyword>
<evidence type="ECO:0000313" key="2">
    <source>
        <dbReference type="Proteomes" id="UP000036367"/>
    </source>
</evidence>
<comment type="caution">
    <text evidence="1">The sequence shown here is derived from an EMBL/GenBank/DDBJ whole genome shotgun (WGS) entry which is preliminary data.</text>
</comment>
<protein>
    <recommendedName>
        <fullName evidence="3">DUF1289 domain-containing protein</fullName>
    </recommendedName>
</protein>
<dbReference type="InterPro" id="IPR010710">
    <property type="entry name" value="DUF1289"/>
</dbReference>
<dbReference type="AlphaFoldDB" id="A0A0J1BAT4"/>